<keyword evidence="4" id="KW-1185">Reference proteome</keyword>
<name>A0AAD1TCJ8_PELCU</name>
<reference evidence="3" key="1">
    <citation type="submission" date="2022-03" db="EMBL/GenBank/DDBJ databases">
        <authorList>
            <person name="Alioto T."/>
            <person name="Alioto T."/>
            <person name="Gomez Garrido J."/>
        </authorList>
    </citation>
    <scope>NUCLEOTIDE SEQUENCE</scope>
</reference>
<organism evidence="3 4">
    <name type="scientific">Pelobates cultripes</name>
    <name type="common">Western spadefoot toad</name>
    <dbReference type="NCBI Taxonomy" id="61616"/>
    <lineage>
        <taxon>Eukaryota</taxon>
        <taxon>Metazoa</taxon>
        <taxon>Chordata</taxon>
        <taxon>Craniata</taxon>
        <taxon>Vertebrata</taxon>
        <taxon>Euteleostomi</taxon>
        <taxon>Amphibia</taxon>
        <taxon>Batrachia</taxon>
        <taxon>Anura</taxon>
        <taxon>Pelobatoidea</taxon>
        <taxon>Pelobatidae</taxon>
        <taxon>Pelobates</taxon>
    </lineage>
</organism>
<dbReference type="Proteomes" id="UP001295444">
    <property type="component" value="Chromosome 10"/>
</dbReference>
<dbReference type="InterPro" id="IPR033336">
    <property type="entry name" value="SAXO1/2"/>
</dbReference>
<dbReference type="EMBL" id="OW240921">
    <property type="protein sequence ID" value="CAH2320243.1"/>
    <property type="molecule type" value="Genomic_DNA"/>
</dbReference>
<gene>
    <name evidence="3" type="ORF">PECUL_23A049686</name>
</gene>
<dbReference type="GO" id="GO:0008017">
    <property type="term" value="F:microtubule binding"/>
    <property type="evidence" value="ECO:0007669"/>
    <property type="project" value="InterPro"/>
</dbReference>
<comment type="similarity">
    <text evidence="1">Belongs to the FAM154 family.</text>
</comment>
<proteinExistence type="inferred from homology"/>
<evidence type="ECO:0000313" key="4">
    <source>
        <dbReference type="Proteomes" id="UP001295444"/>
    </source>
</evidence>
<accession>A0AAD1TCJ8</accession>
<evidence type="ECO:0000256" key="2">
    <source>
        <dbReference type="SAM" id="MobiDB-lite"/>
    </source>
</evidence>
<dbReference type="Pfam" id="PF05217">
    <property type="entry name" value="SAXO1-2"/>
    <property type="match status" value="1"/>
</dbReference>
<evidence type="ECO:0000313" key="3">
    <source>
        <dbReference type="EMBL" id="CAH2320243.1"/>
    </source>
</evidence>
<sequence>METQHRDLAHSVLKILTMEPPFVTCVCELCDCGRHKHHKDCRKQQRVQGNDIKGDCYISHYKSTFNAPRNVLPRSSKRPLRTPLFSSLPPMNLATTQRSEFIARPFGDRTKPIIPLESYHQGPQEPMMDQTLYSLHYPPKEGERAAIRRPADTLRPPPLSKFQPSTTNKADYKEWKSERQPQYGELPAVAGSLLFSGESHQMKTTTQDHFTEKKMTRIAPVKSIESHLHIEGEHDMRTTNQSTFFPLPLEKVTRRKENVPKIDKDRPQMETTTKYQRDFPMRHQAPEPSKVAHPPPDNLTVNTHYSNQFQTVQREAFPGWDPLKYPRPELAHLNEELGIMGREHGGQVDGNTVTKLAFLPPEMQPKEPVRRPRSVLRPLNAKFDGSTHSRTVFQDWGVQPRKRHGDPKDGTSLRPLIRLDSKTTTGTTFVPKKGEMVKNCKPEKDNLELKGERDFTTVHSEAYRIPQLPECRMQVYLRQMREEKAPEGKDIQ</sequence>
<dbReference type="PANTHER" id="PTHR31516">
    <property type="entry name" value="STABILIZER OF AXONEMAL MICROTUBULES 2"/>
    <property type="match status" value="1"/>
</dbReference>
<dbReference type="PANTHER" id="PTHR31516:SF18">
    <property type="entry name" value="TRANSLATION INITIATION FACTOR IF-2"/>
    <property type="match status" value="1"/>
</dbReference>
<feature type="region of interest" description="Disordered" evidence="2">
    <location>
        <begin position="151"/>
        <end position="173"/>
    </location>
</feature>
<dbReference type="AlphaFoldDB" id="A0AAD1TCJ8"/>
<protein>
    <recommendedName>
        <fullName evidence="5">Stabilizer of axonemal microtubules 2</fullName>
    </recommendedName>
</protein>
<evidence type="ECO:0008006" key="5">
    <source>
        <dbReference type="Google" id="ProtNLM"/>
    </source>
</evidence>
<evidence type="ECO:0000256" key="1">
    <source>
        <dbReference type="ARBA" id="ARBA00008738"/>
    </source>
</evidence>
<dbReference type="GO" id="GO:0005856">
    <property type="term" value="C:cytoskeleton"/>
    <property type="evidence" value="ECO:0007669"/>
    <property type="project" value="TreeGrafter"/>
</dbReference>